<dbReference type="InterPro" id="IPR000944">
    <property type="entry name" value="Tscrpt_reg_Rrf2"/>
</dbReference>
<comment type="caution">
    <text evidence="1">The sequence shown here is derived from an EMBL/GenBank/DDBJ whole genome shotgun (WGS) entry which is preliminary data.</text>
</comment>
<dbReference type="InterPro" id="IPR036390">
    <property type="entry name" value="WH_DNA-bd_sf"/>
</dbReference>
<dbReference type="Gene3D" id="1.10.10.10">
    <property type="entry name" value="Winged helix-like DNA-binding domain superfamily/Winged helix DNA-binding domain"/>
    <property type="match status" value="1"/>
</dbReference>
<reference evidence="1" key="1">
    <citation type="journal article" date="2021" name="PeerJ">
        <title>Extensive microbial diversity within the chicken gut microbiome revealed by metagenomics and culture.</title>
        <authorList>
            <person name="Gilroy R."/>
            <person name="Ravi A."/>
            <person name="Getino M."/>
            <person name="Pursley I."/>
            <person name="Horton D.L."/>
            <person name="Alikhan N.F."/>
            <person name="Baker D."/>
            <person name="Gharbi K."/>
            <person name="Hall N."/>
            <person name="Watson M."/>
            <person name="Adriaenssens E.M."/>
            <person name="Foster-Nyarko E."/>
            <person name="Jarju S."/>
            <person name="Secka A."/>
            <person name="Antonio M."/>
            <person name="Oren A."/>
            <person name="Chaudhuri R.R."/>
            <person name="La Ragione R."/>
            <person name="Hildebrand F."/>
            <person name="Pallen M.J."/>
        </authorList>
    </citation>
    <scope>NUCLEOTIDE SEQUENCE</scope>
    <source>
        <strain evidence="1">B5_2728</strain>
    </source>
</reference>
<proteinExistence type="predicted"/>
<dbReference type="GO" id="GO:0005829">
    <property type="term" value="C:cytosol"/>
    <property type="evidence" value="ECO:0007669"/>
    <property type="project" value="TreeGrafter"/>
</dbReference>
<accession>A0A948T1X6</accession>
<organism evidence="1 2">
    <name type="scientific">Candidatus Allofournierella pullistercoris</name>
    <dbReference type="NCBI Taxonomy" id="2838597"/>
    <lineage>
        <taxon>Bacteria</taxon>
        <taxon>Bacillati</taxon>
        <taxon>Bacillota</taxon>
        <taxon>Clostridia</taxon>
        <taxon>Eubacteriales</taxon>
        <taxon>Oscillospiraceae</taxon>
        <taxon>Allofournierella</taxon>
    </lineage>
</organism>
<dbReference type="InterPro" id="IPR036388">
    <property type="entry name" value="WH-like_DNA-bd_sf"/>
</dbReference>
<protein>
    <submittedName>
        <fullName evidence="1">Rrf2 family transcriptional regulator</fullName>
    </submittedName>
</protein>
<gene>
    <name evidence="1" type="ORF">H9882_01480</name>
</gene>
<dbReference type="PANTHER" id="PTHR33221:SF15">
    <property type="entry name" value="HTH-TYPE TRANSCRIPTIONAL REGULATOR YWGB-RELATED"/>
    <property type="match status" value="1"/>
</dbReference>
<dbReference type="NCBIfam" id="TIGR00738">
    <property type="entry name" value="rrf2_super"/>
    <property type="match status" value="1"/>
</dbReference>
<dbReference type="GO" id="GO:0003700">
    <property type="term" value="F:DNA-binding transcription factor activity"/>
    <property type="evidence" value="ECO:0007669"/>
    <property type="project" value="TreeGrafter"/>
</dbReference>
<evidence type="ECO:0000313" key="2">
    <source>
        <dbReference type="Proteomes" id="UP000713596"/>
    </source>
</evidence>
<dbReference type="AlphaFoldDB" id="A0A948T1X6"/>
<dbReference type="PROSITE" id="PS51197">
    <property type="entry name" value="HTH_RRF2_2"/>
    <property type="match status" value="1"/>
</dbReference>
<dbReference type="PANTHER" id="PTHR33221">
    <property type="entry name" value="WINGED HELIX-TURN-HELIX TRANSCRIPTIONAL REGULATOR, RRF2 FAMILY"/>
    <property type="match status" value="1"/>
</dbReference>
<sequence length="132" mass="14923">MRLRLETDYGIRCVLFLAQHTEYVQAGKIAAATQVPENVVPRVLSRLKKAGIVTARSGVMGGHKLRKKADRITLYDIVDCMEDCIMLSCEEEIDNPEIPMELVQSCLENIEDNMKDNMRKITVQQLLDGTVE</sequence>
<name>A0A948T1X6_9FIRM</name>
<evidence type="ECO:0000313" key="1">
    <source>
        <dbReference type="EMBL" id="MBU3805564.1"/>
    </source>
</evidence>
<dbReference type="SUPFAM" id="SSF46785">
    <property type="entry name" value="Winged helix' DNA-binding domain"/>
    <property type="match status" value="1"/>
</dbReference>
<dbReference type="Pfam" id="PF02082">
    <property type="entry name" value="Rrf2"/>
    <property type="match status" value="1"/>
</dbReference>
<dbReference type="EMBL" id="JAHLFP010000008">
    <property type="protein sequence ID" value="MBU3805564.1"/>
    <property type="molecule type" value="Genomic_DNA"/>
</dbReference>
<reference evidence="1" key="2">
    <citation type="submission" date="2021-04" db="EMBL/GenBank/DDBJ databases">
        <authorList>
            <person name="Gilroy R."/>
        </authorList>
    </citation>
    <scope>NUCLEOTIDE SEQUENCE</scope>
    <source>
        <strain evidence="1">B5_2728</strain>
    </source>
</reference>
<dbReference type="Proteomes" id="UP000713596">
    <property type="component" value="Unassembled WGS sequence"/>
</dbReference>